<feature type="non-terminal residue" evidence="1">
    <location>
        <position position="1"/>
    </location>
</feature>
<comment type="caution">
    <text evidence="1">The sequence shown here is derived from an EMBL/GenBank/DDBJ whole genome shotgun (WGS) entry which is preliminary data.</text>
</comment>
<dbReference type="Proteomes" id="UP000789860">
    <property type="component" value="Unassembled WGS sequence"/>
</dbReference>
<evidence type="ECO:0000313" key="2">
    <source>
        <dbReference type="Proteomes" id="UP000789860"/>
    </source>
</evidence>
<accession>A0ACA9LHQ3</accession>
<organism evidence="1 2">
    <name type="scientific">Scutellospora calospora</name>
    <dbReference type="NCBI Taxonomy" id="85575"/>
    <lineage>
        <taxon>Eukaryota</taxon>
        <taxon>Fungi</taxon>
        <taxon>Fungi incertae sedis</taxon>
        <taxon>Mucoromycota</taxon>
        <taxon>Glomeromycotina</taxon>
        <taxon>Glomeromycetes</taxon>
        <taxon>Diversisporales</taxon>
        <taxon>Gigasporaceae</taxon>
        <taxon>Scutellospora</taxon>
    </lineage>
</organism>
<gene>
    <name evidence="1" type="ORF">SCALOS_LOCUS4376</name>
</gene>
<keyword evidence="2" id="KW-1185">Reference proteome</keyword>
<protein>
    <submittedName>
        <fullName evidence="1">2034_t:CDS:1</fullName>
    </submittedName>
</protein>
<evidence type="ECO:0000313" key="1">
    <source>
        <dbReference type="EMBL" id="CAG8528999.1"/>
    </source>
</evidence>
<proteinExistence type="predicted"/>
<reference evidence="1" key="1">
    <citation type="submission" date="2021-06" db="EMBL/GenBank/DDBJ databases">
        <authorList>
            <person name="Kallberg Y."/>
            <person name="Tangrot J."/>
            <person name="Rosling A."/>
        </authorList>
    </citation>
    <scope>NUCLEOTIDE SEQUENCE</scope>
    <source>
        <strain evidence="1">AU212A</strain>
    </source>
</reference>
<sequence>LSMNNTENDIEPGKDDNNDSTSSDSSQREKQLSYILTGDSDREKFFEEDVEILQFNELSNLDINEIDSAEDDDEEMDEPTIKILCNISDISSTLLLQKGNENKKDERIINALKPLELATRFFSGSKYPTLLIIYLTIRELQNRFKDFNSVEIDNEDYCDDKLDILDSESDDEFYSPDSVFYKHDTCSHTPPDLDKIEQEFKNAIFNSLNKYWYDFCEVSDNELKQEIPLSADTEIMQNLFFE</sequence>
<feature type="non-terminal residue" evidence="1">
    <location>
        <position position="242"/>
    </location>
</feature>
<dbReference type="EMBL" id="CAJVPM010005877">
    <property type="protein sequence ID" value="CAG8528999.1"/>
    <property type="molecule type" value="Genomic_DNA"/>
</dbReference>
<name>A0ACA9LHQ3_9GLOM</name>